<dbReference type="PANTHER" id="PTHR31601:SF2">
    <property type="entry name" value="ALPHA-KETOGLUTARATE DEHYDROGENASE COMPONENT 4"/>
    <property type="match status" value="1"/>
</dbReference>
<dbReference type="GO" id="GO:0004591">
    <property type="term" value="F:oxoglutarate dehydrogenase (succinyl-transferring) activity"/>
    <property type="evidence" value="ECO:0007669"/>
    <property type="project" value="TreeGrafter"/>
</dbReference>
<evidence type="ECO:0000256" key="4">
    <source>
        <dbReference type="SAM" id="MobiDB-lite"/>
    </source>
</evidence>
<comment type="subcellular location">
    <subcellularLocation>
        <location evidence="1">Mitochondrion</location>
    </subcellularLocation>
</comment>
<evidence type="ECO:0000256" key="2">
    <source>
        <dbReference type="ARBA" id="ARBA00023128"/>
    </source>
</evidence>
<name>E3LMK5_CAERE</name>
<protein>
    <submittedName>
        <fullName evidence="5">Uncharacterized protein</fullName>
    </submittedName>
</protein>
<feature type="compositionally biased region" description="Polar residues" evidence="4">
    <location>
        <begin position="79"/>
        <end position="90"/>
    </location>
</feature>
<sequence length="198" mass="21470">METKKQLSRVSLEAPGLLTSIFLEEQGCGNGRNRDCSRTLWAARLQSLFESIFGKTSSSSKSIENPVQQILAQKAPPKTASSIPTNNSTPSKREMHSSAVVKAAAFRKPMIKFIGARLPRPFFDAKSLPPLQVSGNFPSGVSSSPSAPPTNTASSIGPVGKIPRGQGIDWNQLPQRFQRQGMSEEECEAVNTGFFYRG</sequence>
<evidence type="ECO:0000313" key="6">
    <source>
        <dbReference type="Proteomes" id="UP000008281"/>
    </source>
</evidence>
<dbReference type="Pfam" id="PF10937">
    <property type="entry name" value="Kgd4-YMR31"/>
    <property type="match status" value="1"/>
</dbReference>
<dbReference type="GO" id="GO:0005739">
    <property type="term" value="C:mitochondrion"/>
    <property type="evidence" value="ECO:0007669"/>
    <property type="project" value="UniProtKB-SubCell"/>
</dbReference>
<dbReference type="EMBL" id="DS268411">
    <property type="protein sequence ID" value="EFP03006.1"/>
    <property type="molecule type" value="Genomic_DNA"/>
</dbReference>
<dbReference type="OMA" id="RFQRQGM"/>
<proteinExistence type="inferred from homology"/>
<accession>E3LMK5</accession>
<evidence type="ECO:0000256" key="1">
    <source>
        <dbReference type="ARBA" id="ARBA00004173"/>
    </source>
</evidence>
<dbReference type="InterPro" id="IPR020373">
    <property type="entry name" value="Kgd4/YMR-31"/>
</dbReference>
<feature type="region of interest" description="Disordered" evidence="4">
    <location>
        <begin position="73"/>
        <end position="95"/>
    </location>
</feature>
<evidence type="ECO:0000256" key="3">
    <source>
        <dbReference type="ARBA" id="ARBA00043970"/>
    </source>
</evidence>
<feature type="compositionally biased region" description="Low complexity" evidence="4">
    <location>
        <begin position="138"/>
        <end position="155"/>
    </location>
</feature>
<dbReference type="Proteomes" id="UP000008281">
    <property type="component" value="Unassembled WGS sequence"/>
</dbReference>
<dbReference type="FunCoup" id="E3LMK5">
    <property type="interactions" value="6"/>
</dbReference>
<feature type="region of interest" description="Disordered" evidence="4">
    <location>
        <begin position="136"/>
        <end position="168"/>
    </location>
</feature>
<dbReference type="eggNOG" id="KOG3641">
    <property type="taxonomic scope" value="Eukaryota"/>
</dbReference>
<dbReference type="PANTHER" id="PTHR31601">
    <property type="entry name" value="28S RIBOSOMAL PROTEIN S36, MITOCHONDRIAL"/>
    <property type="match status" value="1"/>
</dbReference>
<dbReference type="HOGENOM" id="CLU_1636940_0_0_1"/>
<keyword evidence="2" id="KW-0496">Mitochondrion</keyword>
<comment type="similarity">
    <text evidence="3">Belongs to the alpha-ketoglutarate dehydrogenase component 4 family.</text>
</comment>
<reference evidence="5" key="1">
    <citation type="submission" date="2007-07" db="EMBL/GenBank/DDBJ databases">
        <title>PCAP assembly of the Caenorhabditis remanei genome.</title>
        <authorList>
            <consortium name="The Caenorhabditis remanei Sequencing Consortium"/>
            <person name="Wilson R.K."/>
        </authorList>
    </citation>
    <scope>NUCLEOTIDE SEQUENCE [LARGE SCALE GENOMIC DNA]</scope>
    <source>
        <strain evidence="5">PB4641</strain>
    </source>
</reference>
<dbReference type="GO" id="GO:0006103">
    <property type="term" value="P:2-oxoglutarate metabolic process"/>
    <property type="evidence" value="ECO:0007669"/>
    <property type="project" value="InterPro"/>
</dbReference>
<gene>
    <name evidence="5" type="ORF">CRE_28465</name>
</gene>
<keyword evidence="6" id="KW-1185">Reference proteome</keyword>
<dbReference type="AlphaFoldDB" id="E3LMK5"/>
<evidence type="ECO:0000313" key="5">
    <source>
        <dbReference type="EMBL" id="EFP03006.1"/>
    </source>
</evidence>
<dbReference type="InParanoid" id="E3LMK5"/>
<dbReference type="STRING" id="31234.E3LMK5"/>
<dbReference type="OrthoDB" id="2116030at2759"/>
<organism evidence="6">
    <name type="scientific">Caenorhabditis remanei</name>
    <name type="common">Caenorhabditis vulgaris</name>
    <dbReference type="NCBI Taxonomy" id="31234"/>
    <lineage>
        <taxon>Eukaryota</taxon>
        <taxon>Metazoa</taxon>
        <taxon>Ecdysozoa</taxon>
        <taxon>Nematoda</taxon>
        <taxon>Chromadorea</taxon>
        <taxon>Rhabditida</taxon>
        <taxon>Rhabditina</taxon>
        <taxon>Rhabditomorpha</taxon>
        <taxon>Rhabditoidea</taxon>
        <taxon>Rhabditidae</taxon>
        <taxon>Peloderinae</taxon>
        <taxon>Caenorhabditis</taxon>
    </lineage>
</organism>